<reference evidence="1" key="1">
    <citation type="thesis" date="2020" institute="ProQuest LLC" country="789 East Eisenhower Parkway, Ann Arbor, MI, USA">
        <title>Comparative Genomics and Chromosome Evolution.</title>
        <authorList>
            <person name="Mudd A.B."/>
        </authorList>
    </citation>
    <scope>NUCLEOTIDE SEQUENCE</scope>
    <source>
        <strain evidence="1">1538</strain>
        <tissue evidence="1">Blood</tissue>
    </source>
</reference>
<gene>
    <name evidence="1" type="ORF">GDO54_010006</name>
</gene>
<dbReference type="AlphaFoldDB" id="A0AAV3AMG3"/>
<organism evidence="1 2">
    <name type="scientific">Pyxicephalus adspersus</name>
    <name type="common">African bullfrog</name>
    <dbReference type="NCBI Taxonomy" id="30357"/>
    <lineage>
        <taxon>Eukaryota</taxon>
        <taxon>Metazoa</taxon>
        <taxon>Chordata</taxon>
        <taxon>Craniata</taxon>
        <taxon>Vertebrata</taxon>
        <taxon>Euteleostomi</taxon>
        <taxon>Amphibia</taxon>
        <taxon>Batrachia</taxon>
        <taxon>Anura</taxon>
        <taxon>Neobatrachia</taxon>
        <taxon>Ranoidea</taxon>
        <taxon>Pyxicephalidae</taxon>
        <taxon>Pyxicephalinae</taxon>
        <taxon>Pyxicephalus</taxon>
    </lineage>
</organism>
<keyword evidence="2" id="KW-1185">Reference proteome</keyword>
<accession>A0AAV3AMG3</accession>
<sequence>MVVIRPVNMSAFVHLLDKAGDGNSSCTWTVFLPDQLTGSNKNTISIKANRCFVLVFLRMKKTKECSHHLRAGKLHYITFLCSWV</sequence>
<proteinExistence type="predicted"/>
<protein>
    <submittedName>
        <fullName evidence="1">Uncharacterized protein</fullName>
    </submittedName>
</protein>
<dbReference type="EMBL" id="DYDO01000004">
    <property type="protein sequence ID" value="DBA25641.1"/>
    <property type="molecule type" value="Genomic_DNA"/>
</dbReference>
<evidence type="ECO:0000313" key="2">
    <source>
        <dbReference type="Proteomes" id="UP001181693"/>
    </source>
</evidence>
<name>A0AAV3AMG3_PYXAD</name>
<evidence type="ECO:0000313" key="1">
    <source>
        <dbReference type="EMBL" id="DBA25641.1"/>
    </source>
</evidence>
<comment type="caution">
    <text evidence="1">The sequence shown here is derived from an EMBL/GenBank/DDBJ whole genome shotgun (WGS) entry which is preliminary data.</text>
</comment>
<dbReference type="Proteomes" id="UP001181693">
    <property type="component" value="Unassembled WGS sequence"/>
</dbReference>